<evidence type="ECO:0000313" key="4">
    <source>
        <dbReference type="Proteomes" id="UP001596455"/>
    </source>
</evidence>
<reference evidence="4" key="1">
    <citation type="journal article" date="2019" name="Int. J. Syst. Evol. Microbiol.">
        <title>The Global Catalogue of Microorganisms (GCM) 10K type strain sequencing project: providing services to taxonomists for standard genome sequencing and annotation.</title>
        <authorList>
            <consortium name="The Broad Institute Genomics Platform"/>
            <consortium name="The Broad Institute Genome Sequencing Center for Infectious Disease"/>
            <person name="Wu L."/>
            <person name="Ma J."/>
        </authorList>
    </citation>
    <scope>NUCLEOTIDE SEQUENCE [LARGE SCALE GENOMIC DNA]</scope>
    <source>
        <strain evidence="4">JCM 1490</strain>
    </source>
</reference>
<dbReference type="PROSITE" id="PS51819">
    <property type="entry name" value="VOC"/>
    <property type="match status" value="1"/>
</dbReference>
<keyword evidence="4" id="KW-1185">Reference proteome</keyword>
<dbReference type="CDD" id="cd06587">
    <property type="entry name" value="VOC"/>
    <property type="match status" value="1"/>
</dbReference>
<dbReference type="EMBL" id="JBHTCQ010000002">
    <property type="protein sequence ID" value="MFC7405527.1"/>
    <property type="molecule type" value="Genomic_DNA"/>
</dbReference>
<sequence length="124" mass="13502">MTSSHTKDCDLFAVVSVSDFAAAAAWYEQLLGGPPAFVAHPTESVWELDEHRYLAVEEEPAHAGHTQLTVFLRDLDAFVAAAEARGLRPDRTETYDNGVRKALYHDPDGSEIGFGGDPEDPESA</sequence>
<dbReference type="Gene3D" id="3.10.180.10">
    <property type="entry name" value="2,3-Dihydroxybiphenyl 1,2-Dioxygenase, domain 1"/>
    <property type="match status" value="1"/>
</dbReference>
<comment type="caution">
    <text evidence="3">The sequence shown here is derived from an EMBL/GenBank/DDBJ whole genome shotgun (WGS) entry which is preliminary data.</text>
</comment>
<dbReference type="SUPFAM" id="SSF54593">
    <property type="entry name" value="Glyoxalase/Bleomycin resistance protein/Dihydroxybiphenyl dioxygenase"/>
    <property type="match status" value="1"/>
</dbReference>
<dbReference type="Proteomes" id="UP001596455">
    <property type="component" value="Unassembled WGS sequence"/>
</dbReference>
<feature type="region of interest" description="Disordered" evidence="1">
    <location>
        <begin position="101"/>
        <end position="124"/>
    </location>
</feature>
<dbReference type="InterPro" id="IPR037523">
    <property type="entry name" value="VOC_core"/>
</dbReference>
<organism evidence="3 4">
    <name type="scientific">Georgenia alba</name>
    <dbReference type="NCBI Taxonomy" id="2233858"/>
    <lineage>
        <taxon>Bacteria</taxon>
        <taxon>Bacillati</taxon>
        <taxon>Actinomycetota</taxon>
        <taxon>Actinomycetes</taxon>
        <taxon>Micrococcales</taxon>
        <taxon>Bogoriellaceae</taxon>
        <taxon>Georgenia</taxon>
    </lineage>
</organism>
<name>A0ABW2Q9X0_9MICO</name>
<proteinExistence type="predicted"/>
<gene>
    <name evidence="3" type="ORF">ACFQQL_10450</name>
</gene>
<protein>
    <submittedName>
        <fullName evidence="3">VOC family protein</fullName>
    </submittedName>
</protein>
<evidence type="ECO:0000259" key="2">
    <source>
        <dbReference type="PROSITE" id="PS51819"/>
    </source>
</evidence>
<evidence type="ECO:0000313" key="3">
    <source>
        <dbReference type="EMBL" id="MFC7405527.1"/>
    </source>
</evidence>
<feature type="domain" description="VOC" evidence="2">
    <location>
        <begin position="8"/>
        <end position="117"/>
    </location>
</feature>
<evidence type="ECO:0000256" key="1">
    <source>
        <dbReference type="SAM" id="MobiDB-lite"/>
    </source>
</evidence>
<dbReference type="InterPro" id="IPR004360">
    <property type="entry name" value="Glyas_Fos-R_dOase_dom"/>
</dbReference>
<dbReference type="Pfam" id="PF00903">
    <property type="entry name" value="Glyoxalase"/>
    <property type="match status" value="1"/>
</dbReference>
<dbReference type="InterPro" id="IPR029068">
    <property type="entry name" value="Glyas_Bleomycin-R_OHBP_Dase"/>
</dbReference>
<accession>A0ABW2Q9X0</accession>
<dbReference type="RefSeq" id="WP_382394044.1">
    <property type="nucleotide sequence ID" value="NZ_JBHTCQ010000002.1"/>
</dbReference>